<comment type="caution">
    <text evidence="2">The sequence shown here is derived from an EMBL/GenBank/DDBJ whole genome shotgun (WGS) entry which is preliminary data.</text>
</comment>
<dbReference type="AlphaFoldDB" id="A0A951QAW4"/>
<keyword evidence="1" id="KW-1133">Transmembrane helix</keyword>
<feature type="transmembrane region" description="Helical" evidence="1">
    <location>
        <begin position="6"/>
        <end position="31"/>
    </location>
</feature>
<reference evidence="2" key="1">
    <citation type="submission" date="2021-05" db="EMBL/GenBank/DDBJ databases">
        <authorList>
            <person name="Pietrasiak N."/>
            <person name="Ward R."/>
            <person name="Stajich J.E."/>
            <person name="Kurbessoian T."/>
        </authorList>
    </citation>
    <scope>NUCLEOTIDE SEQUENCE</scope>
    <source>
        <strain evidence="2">UHER 2000/2452</strain>
    </source>
</reference>
<organism evidence="2 3">
    <name type="scientific">Drouetiella hepatica Uher 2000/2452</name>
    <dbReference type="NCBI Taxonomy" id="904376"/>
    <lineage>
        <taxon>Bacteria</taxon>
        <taxon>Bacillati</taxon>
        <taxon>Cyanobacteriota</taxon>
        <taxon>Cyanophyceae</taxon>
        <taxon>Oculatellales</taxon>
        <taxon>Oculatellaceae</taxon>
        <taxon>Drouetiella</taxon>
    </lineage>
</organism>
<dbReference type="Proteomes" id="UP000757435">
    <property type="component" value="Unassembled WGS sequence"/>
</dbReference>
<reference evidence="2" key="2">
    <citation type="journal article" date="2022" name="Microbiol. Resour. Announc.">
        <title>Metagenome Sequencing to Explore Phylogenomics of Terrestrial Cyanobacteria.</title>
        <authorList>
            <person name="Ward R.D."/>
            <person name="Stajich J.E."/>
            <person name="Johansen J.R."/>
            <person name="Huntemann M."/>
            <person name="Clum A."/>
            <person name="Foster B."/>
            <person name="Foster B."/>
            <person name="Roux S."/>
            <person name="Palaniappan K."/>
            <person name="Varghese N."/>
            <person name="Mukherjee S."/>
            <person name="Reddy T.B.K."/>
            <person name="Daum C."/>
            <person name="Copeland A."/>
            <person name="Chen I.A."/>
            <person name="Ivanova N.N."/>
            <person name="Kyrpides N.C."/>
            <person name="Shapiro N."/>
            <person name="Eloe-Fadrosh E.A."/>
            <person name="Pietrasiak N."/>
        </authorList>
    </citation>
    <scope>NUCLEOTIDE SEQUENCE</scope>
    <source>
        <strain evidence="2">UHER 2000/2452</strain>
    </source>
</reference>
<feature type="transmembrane region" description="Helical" evidence="1">
    <location>
        <begin position="51"/>
        <end position="74"/>
    </location>
</feature>
<keyword evidence="1" id="KW-0472">Membrane</keyword>
<sequence length="138" mass="14567">MNRPVGVTIVATLQLVGAILILIGSLGILSFRDAIAQEVSPTPSVAQAGSFVVGFGIFLLLLGLIGLLLAYGLFMLQSWAWVATLVLEGFKTLSNLSTVATGIGSRGIAVFQLVISAIVLYYLLRSEVKRAFGRRAAS</sequence>
<protein>
    <recommendedName>
        <fullName evidence="4">DUF2127 domain-containing protein</fullName>
    </recommendedName>
</protein>
<evidence type="ECO:0008006" key="4">
    <source>
        <dbReference type="Google" id="ProtNLM"/>
    </source>
</evidence>
<gene>
    <name evidence="2" type="ORF">KME15_07110</name>
</gene>
<feature type="transmembrane region" description="Helical" evidence="1">
    <location>
        <begin position="103"/>
        <end position="124"/>
    </location>
</feature>
<evidence type="ECO:0000313" key="2">
    <source>
        <dbReference type="EMBL" id="MBW4658425.1"/>
    </source>
</evidence>
<keyword evidence="1" id="KW-0812">Transmembrane</keyword>
<dbReference type="EMBL" id="JAHHHD010000005">
    <property type="protein sequence ID" value="MBW4658425.1"/>
    <property type="molecule type" value="Genomic_DNA"/>
</dbReference>
<proteinExistence type="predicted"/>
<evidence type="ECO:0000256" key="1">
    <source>
        <dbReference type="SAM" id="Phobius"/>
    </source>
</evidence>
<name>A0A951QAW4_9CYAN</name>
<evidence type="ECO:0000313" key="3">
    <source>
        <dbReference type="Proteomes" id="UP000757435"/>
    </source>
</evidence>
<accession>A0A951QAW4</accession>